<keyword evidence="1" id="KW-0472">Membrane</keyword>
<dbReference type="Proteomes" id="UP000241764">
    <property type="component" value="Unassembled WGS sequence"/>
</dbReference>
<evidence type="ECO:0000256" key="1">
    <source>
        <dbReference type="SAM" id="Phobius"/>
    </source>
</evidence>
<keyword evidence="1" id="KW-1133">Transmembrane helix</keyword>
<comment type="caution">
    <text evidence="2">The sequence shown here is derived from an EMBL/GenBank/DDBJ whole genome shotgun (WGS) entry which is preliminary data.</text>
</comment>
<evidence type="ECO:0000313" key="2">
    <source>
        <dbReference type="EMBL" id="PSH58993.1"/>
    </source>
</evidence>
<keyword evidence="3" id="KW-1185">Reference proteome</keyword>
<proteinExistence type="predicted"/>
<feature type="transmembrane region" description="Helical" evidence="1">
    <location>
        <begin position="42"/>
        <end position="73"/>
    </location>
</feature>
<reference evidence="3" key="1">
    <citation type="submission" date="2017-11" db="EMBL/GenBank/DDBJ databases">
        <authorList>
            <person name="Kuznetsova I."/>
            <person name="Sazanova A."/>
            <person name="Chirak E."/>
            <person name="Safronova V."/>
            <person name="Willems A."/>
        </authorList>
    </citation>
    <scope>NUCLEOTIDE SEQUENCE [LARGE SCALE GENOMIC DNA]</scope>
    <source>
        <strain evidence="3">CCBAU 03422</strain>
    </source>
</reference>
<keyword evidence="1" id="KW-0812">Transmembrane</keyword>
<gene>
    <name evidence="2" type="ORF">CU103_27370</name>
</gene>
<sequence>MANKRNDWGDNSGNYFDEMQSHPNTLSEQLFLEAVHGRFGRVISFTMIAFIAVATILFVTIFSIVEAMVPSLAEQRKRSERMRDDEV</sequence>
<dbReference type="EMBL" id="PGGM01000017">
    <property type="protein sequence ID" value="PSH58993.1"/>
    <property type="molecule type" value="Genomic_DNA"/>
</dbReference>
<protein>
    <submittedName>
        <fullName evidence="2">Uncharacterized protein</fullName>
    </submittedName>
</protein>
<organism evidence="2 3">
    <name type="scientific">Phyllobacterium sophorae</name>
    <dbReference type="NCBI Taxonomy" id="1520277"/>
    <lineage>
        <taxon>Bacteria</taxon>
        <taxon>Pseudomonadati</taxon>
        <taxon>Pseudomonadota</taxon>
        <taxon>Alphaproteobacteria</taxon>
        <taxon>Hyphomicrobiales</taxon>
        <taxon>Phyllobacteriaceae</taxon>
        <taxon>Phyllobacterium</taxon>
    </lineage>
</organism>
<name>A0A2P7AXS0_9HYPH</name>
<evidence type="ECO:0000313" key="3">
    <source>
        <dbReference type="Proteomes" id="UP000241764"/>
    </source>
</evidence>
<accession>A0A2P7AXS0</accession>
<dbReference type="RefSeq" id="WP_106667179.1">
    <property type="nucleotide sequence ID" value="NZ_PGGM01000017.1"/>
</dbReference>
<dbReference type="AlphaFoldDB" id="A0A2P7AXS0"/>